<keyword evidence="3" id="KW-0349">Heme</keyword>
<dbReference type="InterPro" id="IPR050705">
    <property type="entry name" value="Cytochrome_P450_3A"/>
</dbReference>
<evidence type="ECO:0000256" key="7">
    <source>
        <dbReference type="ARBA" id="ARBA00022832"/>
    </source>
</evidence>
<keyword evidence="12" id="KW-0472">Membrane</keyword>
<evidence type="ECO:0000256" key="4">
    <source>
        <dbReference type="ARBA" id="ARBA00022692"/>
    </source>
</evidence>
<comment type="subcellular location">
    <subcellularLocation>
        <location evidence="1">Endoplasmic reticulum membrane</location>
    </subcellularLocation>
</comment>
<dbReference type="Gene3D" id="1.10.630.10">
    <property type="entry name" value="Cytochrome P450"/>
    <property type="match status" value="1"/>
</dbReference>
<dbReference type="RefSeq" id="XP_022110082.1">
    <property type="nucleotide sequence ID" value="XM_022254390.1"/>
</dbReference>
<sequence>MAAMWRAQHVKLLRYDWWCHQYFQRLGIPVAPYYPIIGNVHEWLTKGNNNFGEECIKKYGKVVGIYKFRDPLLYVSDIDIVKKVLVTDFSKFPNHWDIPALGFPLNMAPTYMKGQRWKDIRAINTSTFTTSKLRQMVGIFSDCCDPLIKNLEKAHTHNKPLEAKK</sequence>
<evidence type="ECO:0000256" key="5">
    <source>
        <dbReference type="ARBA" id="ARBA00022723"/>
    </source>
</evidence>
<evidence type="ECO:0000256" key="1">
    <source>
        <dbReference type="ARBA" id="ARBA00004586"/>
    </source>
</evidence>
<evidence type="ECO:0000313" key="15">
    <source>
        <dbReference type="RefSeq" id="XP_022110082.1"/>
    </source>
</evidence>
<evidence type="ECO:0000313" key="14">
    <source>
        <dbReference type="Proteomes" id="UP000694845"/>
    </source>
</evidence>
<keyword evidence="8" id="KW-1133">Transmembrane helix</keyword>
<dbReference type="PANTHER" id="PTHR24302:SF47">
    <property type="entry name" value="CYTOCHROME P450"/>
    <property type="match status" value="1"/>
</dbReference>
<dbReference type="InterPro" id="IPR001128">
    <property type="entry name" value="Cyt_P450"/>
</dbReference>
<gene>
    <name evidence="15" type="primary">LOC110989771</name>
</gene>
<reference evidence="15" key="1">
    <citation type="submission" date="2025-08" db="UniProtKB">
        <authorList>
            <consortium name="RefSeq"/>
        </authorList>
    </citation>
    <scope>IDENTIFICATION</scope>
</reference>
<dbReference type="Pfam" id="PF00067">
    <property type="entry name" value="p450"/>
    <property type="match status" value="1"/>
</dbReference>
<keyword evidence="5" id="KW-0479">Metal-binding</keyword>
<dbReference type="AlphaFoldDB" id="A0A8B7ZYB4"/>
<dbReference type="GO" id="GO:0005506">
    <property type="term" value="F:iron ion binding"/>
    <property type="evidence" value="ECO:0007669"/>
    <property type="project" value="InterPro"/>
</dbReference>
<keyword evidence="11" id="KW-0443">Lipid metabolism</keyword>
<dbReference type="InterPro" id="IPR036396">
    <property type="entry name" value="Cyt_P450_sf"/>
</dbReference>
<evidence type="ECO:0000256" key="11">
    <source>
        <dbReference type="ARBA" id="ARBA00023098"/>
    </source>
</evidence>
<evidence type="ECO:0000256" key="3">
    <source>
        <dbReference type="ARBA" id="ARBA00022617"/>
    </source>
</evidence>
<keyword evidence="6" id="KW-0256">Endoplasmic reticulum</keyword>
<protein>
    <submittedName>
        <fullName evidence="15">Cytochrome P450 3A8-like</fullName>
    </submittedName>
</protein>
<name>A0A8B7ZYB4_ACAPL</name>
<dbReference type="Proteomes" id="UP000694845">
    <property type="component" value="Unplaced"/>
</dbReference>
<keyword evidence="10" id="KW-0408">Iron</keyword>
<dbReference type="GO" id="GO:0020037">
    <property type="term" value="F:heme binding"/>
    <property type="evidence" value="ECO:0007669"/>
    <property type="project" value="InterPro"/>
</dbReference>
<dbReference type="GO" id="GO:0006631">
    <property type="term" value="P:fatty acid metabolic process"/>
    <property type="evidence" value="ECO:0007669"/>
    <property type="project" value="UniProtKB-KW"/>
</dbReference>
<organism evidence="14 15">
    <name type="scientific">Acanthaster planci</name>
    <name type="common">Crown-of-thorns starfish</name>
    <dbReference type="NCBI Taxonomy" id="133434"/>
    <lineage>
        <taxon>Eukaryota</taxon>
        <taxon>Metazoa</taxon>
        <taxon>Echinodermata</taxon>
        <taxon>Eleutherozoa</taxon>
        <taxon>Asterozoa</taxon>
        <taxon>Asteroidea</taxon>
        <taxon>Valvatacea</taxon>
        <taxon>Valvatida</taxon>
        <taxon>Acanthasteridae</taxon>
        <taxon>Acanthaster</taxon>
    </lineage>
</organism>
<keyword evidence="14" id="KW-1185">Reference proteome</keyword>
<evidence type="ECO:0000256" key="6">
    <source>
        <dbReference type="ARBA" id="ARBA00022824"/>
    </source>
</evidence>
<evidence type="ECO:0000256" key="12">
    <source>
        <dbReference type="ARBA" id="ARBA00023136"/>
    </source>
</evidence>
<evidence type="ECO:0000256" key="9">
    <source>
        <dbReference type="ARBA" id="ARBA00023002"/>
    </source>
</evidence>
<dbReference type="GO" id="GO:0005789">
    <property type="term" value="C:endoplasmic reticulum membrane"/>
    <property type="evidence" value="ECO:0007669"/>
    <property type="project" value="UniProtKB-SubCell"/>
</dbReference>
<dbReference type="GO" id="GO:0016829">
    <property type="term" value="F:lyase activity"/>
    <property type="evidence" value="ECO:0007669"/>
    <property type="project" value="UniProtKB-KW"/>
</dbReference>
<comment type="similarity">
    <text evidence="2">Belongs to the cytochrome P450 family.</text>
</comment>
<keyword evidence="13" id="KW-0456">Lyase</keyword>
<dbReference type="PANTHER" id="PTHR24302">
    <property type="entry name" value="CYTOCHROME P450 FAMILY 3"/>
    <property type="match status" value="1"/>
</dbReference>
<dbReference type="KEGG" id="aplc:110989771"/>
<dbReference type="SUPFAM" id="SSF48264">
    <property type="entry name" value="Cytochrome P450"/>
    <property type="match status" value="1"/>
</dbReference>
<keyword evidence="4" id="KW-0812">Transmembrane</keyword>
<dbReference type="OrthoDB" id="10043024at2759"/>
<evidence type="ECO:0000256" key="13">
    <source>
        <dbReference type="ARBA" id="ARBA00023239"/>
    </source>
</evidence>
<dbReference type="GO" id="GO:0016705">
    <property type="term" value="F:oxidoreductase activity, acting on paired donors, with incorporation or reduction of molecular oxygen"/>
    <property type="evidence" value="ECO:0007669"/>
    <property type="project" value="InterPro"/>
</dbReference>
<dbReference type="GeneID" id="110989771"/>
<keyword evidence="9" id="KW-0560">Oxidoreductase</keyword>
<dbReference type="OMA" id="GFYANTI"/>
<accession>A0A8B7ZYB4</accession>
<keyword evidence="7" id="KW-0276">Fatty acid metabolism</keyword>
<evidence type="ECO:0000256" key="2">
    <source>
        <dbReference type="ARBA" id="ARBA00010617"/>
    </source>
</evidence>
<dbReference type="GO" id="GO:0008395">
    <property type="term" value="F:steroid hydroxylase activity"/>
    <property type="evidence" value="ECO:0007669"/>
    <property type="project" value="TreeGrafter"/>
</dbReference>
<evidence type="ECO:0000256" key="8">
    <source>
        <dbReference type="ARBA" id="ARBA00022989"/>
    </source>
</evidence>
<proteinExistence type="inferred from homology"/>
<evidence type="ECO:0000256" key="10">
    <source>
        <dbReference type="ARBA" id="ARBA00023004"/>
    </source>
</evidence>